<comment type="caution">
    <text evidence="3">The sequence shown here is derived from an EMBL/GenBank/DDBJ whole genome shotgun (WGS) entry which is preliminary data.</text>
</comment>
<evidence type="ECO:0000256" key="2">
    <source>
        <dbReference type="ARBA" id="ARBA00022801"/>
    </source>
</evidence>
<dbReference type="RefSeq" id="WP_386730636.1">
    <property type="nucleotide sequence ID" value="NZ_JBHSTP010000002.1"/>
</dbReference>
<dbReference type="NCBIfam" id="NF006770">
    <property type="entry name" value="PRK09290.1-4"/>
    <property type="match status" value="1"/>
</dbReference>
<evidence type="ECO:0000313" key="4">
    <source>
        <dbReference type="Proteomes" id="UP001596306"/>
    </source>
</evidence>
<dbReference type="InterPro" id="IPR002933">
    <property type="entry name" value="Peptidase_M20"/>
</dbReference>
<protein>
    <submittedName>
        <fullName evidence="3">Allantoate amidohydrolase</fullName>
    </submittedName>
</protein>
<dbReference type="SUPFAM" id="SSF53187">
    <property type="entry name" value="Zn-dependent exopeptidases"/>
    <property type="match status" value="1"/>
</dbReference>
<evidence type="ECO:0000256" key="1">
    <source>
        <dbReference type="ARBA" id="ARBA00006153"/>
    </source>
</evidence>
<dbReference type="PANTHER" id="PTHR32494:SF5">
    <property type="entry name" value="ALLANTOATE AMIDOHYDROLASE"/>
    <property type="match status" value="1"/>
</dbReference>
<name>A0ABW1VHJ5_9MICO</name>
<gene>
    <name evidence="3" type="ORF">ACFQB0_09530</name>
</gene>
<keyword evidence="4" id="KW-1185">Reference proteome</keyword>
<comment type="similarity">
    <text evidence="1">Belongs to the peptidase M20 family.</text>
</comment>
<dbReference type="NCBIfam" id="TIGR01879">
    <property type="entry name" value="hydantase"/>
    <property type="match status" value="1"/>
</dbReference>
<evidence type="ECO:0000313" key="3">
    <source>
        <dbReference type="EMBL" id="MFC6356347.1"/>
    </source>
</evidence>
<sequence length="408" mass="42654">MSVDAVELLQQIEDIGRDFERGGWSRHVFDPAERELVAWFRAQAKVLGLRVETDRNGNEWAWWGERGPGAIAVGSHLDSVPGGGAYDGPLGVVSALAAVSRLQAEGFEPAVPIVVAVFAEEEGSRFGVACLGSKLMSGSISPERAAALVDRDGRSFADVASKHGLDAGGLGRDDELLADLSLFVELHVEQGRGLIDLGSPVAVASSILAHGRYRLVFSGEGNHAGTTRMADRNDPVVAFGETVVAAARIAGKYDDSDHAARATVGRMVPVPGGSNVIASRVDAWLDVRADDDAAAHSLRDRIVAAAYEATVGRGCTLEVVEESYGPLVVFDDALQRRLLDVLGDVPVLATGAGHDAGVLGEVLPTAMLFVRNPTGVSHAPSEGASDDDCRAGTDALTAVLRELAGVPA</sequence>
<keyword evidence="2" id="KW-0378">Hydrolase</keyword>
<dbReference type="Pfam" id="PF01546">
    <property type="entry name" value="Peptidase_M20"/>
    <property type="match status" value="1"/>
</dbReference>
<dbReference type="SUPFAM" id="SSF55031">
    <property type="entry name" value="Bacterial exopeptidase dimerisation domain"/>
    <property type="match status" value="1"/>
</dbReference>
<dbReference type="PANTHER" id="PTHR32494">
    <property type="entry name" value="ALLANTOATE DEIMINASE-RELATED"/>
    <property type="match status" value="1"/>
</dbReference>
<dbReference type="InterPro" id="IPR036264">
    <property type="entry name" value="Bact_exopeptidase_dim_dom"/>
</dbReference>
<dbReference type="EMBL" id="JBHSTP010000002">
    <property type="protein sequence ID" value="MFC6356347.1"/>
    <property type="molecule type" value="Genomic_DNA"/>
</dbReference>
<proteinExistence type="inferred from homology"/>
<organism evidence="3 4">
    <name type="scientific">Luethyella okanaganae</name>
    <dbReference type="NCBI Taxonomy" id="69372"/>
    <lineage>
        <taxon>Bacteria</taxon>
        <taxon>Bacillati</taxon>
        <taxon>Actinomycetota</taxon>
        <taxon>Actinomycetes</taxon>
        <taxon>Micrococcales</taxon>
        <taxon>Microbacteriaceae</taxon>
        <taxon>Luethyella</taxon>
    </lineage>
</organism>
<dbReference type="PIRSF" id="PIRSF001235">
    <property type="entry name" value="Amidase_carbamoylase"/>
    <property type="match status" value="1"/>
</dbReference>
<dbReference type="Gene3D" id="3.40.630.10">
    <property type="entry name" value="Zn peptidases"/>
    <property type="match status" value="1"/>
</dbReference>
<dbReference type="Proteomes" id="UP001596306">
    <property type="component" value="Unassembled WGS sequence"/>
</dbReference>
<accession>A0ABW1VHJ5</accession>
<dbReference type="InterPro" id="IPR010158">
    <property type="entry name" value="Amidase_Cbmase"/>
</dbReference>
<dbReference type="Gene3D" id="3.30.70.360">
    <property type="match status" value="1"/>
</dbReference>
<reference evidence="4" key="1">
    <citation type="journal article" date="2019" name="Int. J. Syst. Evol. Microbiol.">
        <title>The Global Catalogue of Microorganisms (GCM) 10K type strain sequencing project: providing services to taxonomists for standard genome sequencing and annotation.</title>
        <authorList>
            <consortium name="The Broad Institute Genomics Platform"/>
            <consortium name="The Broad Institute Genome Sequencing Center for Infectious Disease"/>
            <person name="Wu L."/>
            <person name="Ma J."/>
        </authorList>
    </citation>
    <scope>NUCLEOTIDE SEQUENCE [LARGE SCALE GENOMIC DNA]</scope>
    <source>
        <strain evidence="4">CCUG 43304</strain>
    </source>
</reference>